<name>A0A9W9ZZS6_9CNID</name>
<organism evidence="1 2">
    <name type="scientific">Desmophyllum pertusum</name>
    <dbReference type="NCBI Taxonomy" id="174260"/>
    <lineage>
        <taxon>Eukaryota</taxon>
        <taxon>Metazoa</taxon>
        <taxon>Cnidaria</taxon>
        <taxon>Anthozoa</taxon>
        <taxon>Hexacorallia</taxon>
        <taxon>Scleractinia</taxon>
        <taxon>Caryophylliina</taxon>
        <taxon>Caryophylliidae</taxon>
        <taxon>Desmophyllum</taxon>
    </lineage>
</organism>
<reference evidence="1" key="1">
    <citation type="submission" date="2023-01" db="EMBL/GenBank/DDBJ databases">
        <title>Genome assembly of the deep-sea coral Lophelia pertusa.</title>
        <authorList>
            <person name="Herrera S."/>
            <person name="Cordes E."/>
        </authorList>
    </citation>
    <scope>NUCLEOTIDE SEQUENCE</scope>
    <source>
        <strain evidence="1">USNM1676648</strain>
        <tissue evidence="1">Polyp</tissue>
    </source>
</reference>
<sequence>MSMAGATKKLEPKISKHEKLYTLAVAKRDSISGLVSKALDNNKVTDDEFRIINSEISQYRGLKASVRIKFKKPDSPHAPNLDKIRKEIRDEEREKLQKKIRSLSAESKLDLKK</sequence>
<dbReference type="AlphaFoldDB" id="A0A9W9ZZS6"/>
<evidence type="ECO:0000313" key="2">
    <source>
        <dbReference type="Proteomes" id="UP001163046"/>
    </source>
</evidence>
<evidence type="ECO:0000313" key="1">
    <source>
        <dbReference type="EMBL" id="KAJ7390862.1"/>
    </source>
</evidence>
<keyword evidence="2" id="KW-1185">Reference proteome</keyword>
<proteinExistence type="predicted"/>
<accession>A0A9W9ZZS6</accession>
<comment type="caution">
    <text evidence="1">The sequence shown here is derived from an EMBL/GenBank/DDBJ whole genome shotgun (WGS) entry which is preliminary data.</text>
</comment>
<dbReference type="EMBL" id="MU825410">
    <property type="protein sequence ID" value="KAJ7390862.1"/>
    <property type="molecule type" value="Genomic_DNA"/>
</dbReference>
<protein>
    <submittedName>
        <fullName evidence="1">Uncharacterized protein</fullName>
    </submittedName>
</protein>
<dbReference type="Proteomes" id="UP001163046">
    <property type="component" value="Unassembled WGS sequence"/>
</dbReference>
<dbReference type="OrthoDB" id="5974958at2759"/>
<gene>
    <name evidence="1" type="ORF">OS493_021753</name>
</gene>